<proteinExistence type="predicted"/>
<dbReference type="InterPro" id="IPR001932">
    <property type="entry name" value="PPM-type_phosphatase-like_dom"/>
</dbReference>
<dbReference type="OMA" id="VFANKEC"/>
<dbReference type="SMART" id="SM00332">
    <property type="entry name" value="PP2Cc"/>
    <property type="match status" value="1"/>
</dbReference>
<dbReference type="PANTHER" id="PTHR47992">
    <property type="entry name" value="PROTEIN PHOSPHATASE"/>
    <property type="match status" value="1"/>
</dbReference>
<dbReference type="EMBL" id="KB454550">
    <property type="protein sequence ID" value="EME26396.1"/>
    <property type="molecule type" value="Genomic_DNA"/>
</dbReference>
<dbReference type="GeneID" id="17085384"/>
<dbReference type="Pfam" id="PF00481">
    <property type="entry name" value="PP2C"/>
    <property type="match status" value="1"/>
</dbReference>
<dbReference type="RefSeq" id="XP_005702916.1">
    <property type="nucleotide sequence ID" value="XM_005702859.1"/>
</dbReference>
<protein>
    <submittedName>
        <fullName evidence="2">Protein phosphatase 2C-like protein</fullName>
    </submittedName>
</protein>
<dbReference type="OrthoDB" id="10264738at2759"/>
<dbReference type="InterPro" id="IPR036457">
    <property type="entry name" value="PPM-type-like_dom_sf"/>
</dbReference>
<keyword evidence="3" id="KW-1185">Reference proteome</keyword>
<dbReference type="eggNOG" id="KOG0698">
    <property type="taxonomic scope" value="Eukaryota"/>
</dbReference>
<dbReference type="KEGG" id="gsl:Gasu_59580"/>
<sequence>MSSLEQEDQVAVISRSLTCNQYSFYLRGREQVQENSQVFHSRCHNCAVSESDEFVHPLQRTFTKDQENWFPGTEDDNNVVVCRSNCLNSHVRSLSFSCASLCGTNHKRLGQPNQDRYSSLFIPPLSYAFGVFDGHGMYGGDAAEIVADCLLPFLSEQLQRGTPPKFALELAFRHAATVLDSSPYGANSGTTATVVLISEDEVYVSNVGDSGVVLGRCIPQGRECLKMEPSASVRECLSEEEKSDFYWEGYFVTASHRLESLEERSRVEATDAIIDGEYIVSRLGEGGALNLTRTLGDLDMRACGVLADPFTNHLVLGPCDKFLIIASDGLWDSHDRKLSPQNIVDIISNNLCCTKDACRQLLQLAEEDGPFDDCTVIFALFS</sequence>
<evidence type="ECO:0000313" key="3">
    <source>
        <dbReference type="Proteomes" id="UP000030680"/>
    </source>
</evidence>
<dbReference type="InterPro" id="IPR015655">
    <property type="entry name" value="PP2C"/>
</dbReference>
<dbReference type="AlphaFoldDB" id="M2VT94"/>
<dbReference type="SUPFAM" id="SSF81606">
    <property type="entry name" value="PP2C-like"/>
    <property type="match status" value="1"/>
</dbReference>
<dbReference type="Proteomes" id="UP000030680">
    <property type="component" value="Unassembled WGS sequence"/>
</dbReference>
<feature type="domain" description="PPM-type phosphatase" evidence="1">
    <location>
        <begin position="95"/>
        <end position="381"/>
    </location>
</feature>
<dbReference type="GO" id="GO:0004722">
    <property type="term" value="F:protein serine/threonine phosphatase activity"/>
    <property type="evidence" value="ECO:0007669"/>
    <property type="project" value="InterPro"/>
</dbReference>
<dbReference type="CDD" id="cd00143">
    <property type="entry name" value="PP2Cc"/>
    <property type="match status" value="1"/>
</dbReference>
<accession>M2VT94</accession>
<reference evidence="3" key="1">
    <citation type="journal article" date="2013" name="Science">
        <title>Gene transfer from bacteria and archaea facilitated evolution of an extremophilic eukaryote.</title>
        <authorList>
            <person name="Schonknecht G."/>
            <person name="Chen W.H."/>
            <person name="Ternes C.M."/>
            <person name="Barbier G.G."/>
            <person name="Shrestha R.P."/>
            <person name="Stanke M."/>
            <person name="Brautigam A."/>
            <person name="Baker B.J."/>
            <person name="Banfield J.F."/>
            <person name="Garavito R.M."/>
            <person name="Carr K."/>
            <person name="Wilkerson C."/>
            <person name="Rensing S.A."/>
            <person name="Gagneul D."/>
            <person name="Dickenson N.E."/>
            <person name="Oesterhelt C."/>
            <person name="Lercher M.J."/>
            <person name="Weber A.P."/>
        </authorList>
    </citation>
    <scope>NUCLEOTIDE SEQUENCE [LARGE SCALE GENOMIC DNA]</scope>
    <source>
        <strain evidence="3">074W</strain>
    </source>
</reference>
<dbReference type="STRING" id="130081.M2VT94"/>
<organism evidence="2 3">
    <name type="scientific">Galdieria sulphuraria</name>
    <name type="common">Red alga</name>
    <dbReference type="NCBI Taxonomy" id="130081"/>
    <lineage>
        <taxon>Eukaryota</taxon>
        <taxon>Rhodophyta</taxon>
        <taxon>Bangiophyceae</taxon>
        <taxon>Galdieriales</taxon>
        <taxon>Galdieriaceae</taxon>
        <taxon>Galdieria</taxon>
    </lineage>
</organism>
<dbReference type="Gene3D" id="3.60.40.10">
    <property type="entry name" value="PPM-type phosphatase domain"/>
    <property type="match status" value="1"/>
</dbReference>
<name>M2VT94_GALSU</name>
<evidence type="ECO:0000313" key="2">
    <source>
        <dbReference type="EMBL" id="EME26396.1"/>
    </source>
</evidence>
<evidence type="ECO:0000259" key="1">
    <source>
        <dbReference type="PROSITE" id="PS51746"/>
    </source>
</evidence>
<dbReference type="Gramene" id="EME26396">
    <property type="protein sequence ID" value="EME26396"/>
    <property type="gene ID" value="Gasu_59580"/>
</dbReference>
<gene>
    <name evidence="2" type="ORF">Gasu_59580</name>
</gene>
<dbReference type="PROSITE" id="PS51746">
    <property type="entry name" value="PPM_2"/>
    <property type="match status" value="1"/>
</dbReference>